<keyword evidence="6" id="KW-0812">Transmembrane</keyword>
<dbReference type="Gene3D" id="3.90.550.10">
    <property type="entry name" value="Spore Coat Polysaccharide Biosynthesis Protein SpsA, Chain A"/>
    <property type="match status" value="1"/>
</dbReference>
<dbReference type="InterPro" id="IPR029044">
    <property type="entry name" value="Nucleotide-diphossugar_trans"/>
</dbReference>
<evidence type="ECO:0000256" key="2">
    <source>
        <dbReference type="ARBA" id="ARBA00022475"/>
    </source>
</evidence>
<feature type="transmembrane region" description="Helical" evidence="6">
    <location>
        <begin position="96"/>
        <end position="114"/>
    </location>
</feature>
<organism evidence="8 9">
    <name type="scientific">Candidatus Chaera renei</name>
    <dbReference type="NCBI Taxonomy" id="2506947"/>
    <lineage>
        <taxon>Bacteria</taxon>
        <taxon>Candidatus Saccharimonadota</taxon>
        <taxon>Candidatus Saccharimonadia</taxon>
        <taxon>Candidatus Saccharimonadales</taxon>
        <taxon>Candidatus Saccharimonadaceae</taxon>
        <taxon>Candidatus Chaera</taxon>
    </lineage>
</organism>
<comment type="caution">
    <text evidence="8">The sequence shown here is derived from an EMBL/GenBank/DDBJ whole genome shotgun (WGS) entry which is preliminary data.</text>
</comment>
<dbReference type="EMBL" id="SCKW01000018">
    <property type="protein sequence ID" value="RWZ79142.1"/>
    <property type="molecule type" value="Genomic_DNA"/>
</dbReference>
<evidence type="ECO:0000256" key="3">
    <source>
        <dbReference type="ARBA" id="ARBA00022676"/>
    </source>
</evidence>
<protein>
    <submittedName>
        <fullName evidence="8">Glycosyltransferase</fullName>
    </submittedName>
</protein>
<keyword evidence="2" id="KW-1003">Cell membrane</keyword>
<dbReference type="Proteomes" id="UP000289269">
    <property type="component" value="Unassembled WGS sequence"/>
</dbReference>
<feature type="domain" description="Glycosyltransferase 2-like" evidence="7">
    <location>
        <begin position="165"/>
        <end position="295"/>
    </location>
</feature>
<evidence type="ECO:0000256" key="6">
    <source>
        <dbReference type="SAM" id="Phobius"/>
    </source>
</evidence>
<dbReference type="PANTHER" id="PTHR43646">
    <property type="entry name" value="GLYCOSYLTRANSFERASE"/>
    <property type="match status" value="1"/>
</dbReference>
<evidence type="ECO:0000313" key="8">
    <source>
        <dbReference type="EMBL" id="RWZ79142.1"/>
    </source>
</evidence>
<feature type="transmembrane region" description="Helical" evidence="6">
    <location>
        <begin position="448"/>
        <end position="474"/>
    </location>
</feature>
<keyword evidence="6" id="KW-1133">Transmembrane helix</keyword>
<evidence type="ECO:0000256" key="1">
    <source>
        <dbReference type="ARBA" id="ARBA00004236"/>
    </source>
</evidence>
<evidence type="ECO:0000313" key="9">
    <source>
        <dbReference type="Proteomes" id="UP000289269"/>
    </source>
</evidence>
<dbReference type="Pfam" id="PF00535">
    <property type="entry name" value="Glycos_transf_2"/>
    <property type="match status" value="1"/>
</dbReference>
<dbReference type="PANTHER" id="PTHR43646:SF2">
    <property type="entry name" value="GLYCOSYLTRANSFERASE 2-LIKE DOMAIN-CONTAINING PROTEIN"/>
    <property type="match status" value="1"/>
</dbReference>
<keyword evidence="4" id="KW-0808">Transferase</keyword>
<feature type="transmembrane region" description="Helical" evidence="6">
    <location>
        <begin position="33"/>
        <end position="53"/>
    </location>
</feature>
<feature type="transmembrane region" description="Helical" evidence="6">
    <location>
        <begin position="59"/>
        <end position="76"/>
    </location>
</feature>
<dbReference type="AlphaFoldDB" id="A0A4Q0AJ19"/>
<evidence type="ECO:0000256" key="5">
    <source>
        <dbReference type="ARBA" id="ARBA00023136"/>
    </source>
</evidence>
<dbReference type="InterPro" id="IPR001173">
    <property type="entry name" value="Glyco_trans_2-like"/>
</dbReference>
<keyword evidence="5 6" id="KW-0472">Membrane</keyword>
<dbReference type="GO" id="GO:0016757">
    <property type="term" value="F:glycosyltransferase activity"/>
    <property type="evidence" value="ECO:0007669"/>
    <property type="project" value="UniProtKB-KW"/>
</dbReference>
<feature type="transmembrane region" description="Helical" evidence="6">
    <location>
        <begin position="120"/>
        <end position="138"/>
    </location>
</feature>
<reference evidence="8" key="1">
    <citation type="submission" date="2019-01" db="EMBL/GenBank/DDBJ databases">
        <title>Genomic signatures and co-occurrence patterns of the ultra-small Saccharimodia (Patescibacteria phylum) suggest a symbiotic lifestyle.</title>
        <authorList>
            <person name="Lemos L."/>
            <person name="Medeiros J."/>
            <person name="Andreote F."/>
            <person name="Fernandes G."/>
            <person name="Varani A."/>
            <person name="Oliveira G."/>
            <person name="Pylro V."/>
        </authorList>
    </citation>
    <scope>NUCLEOTIDE SEQUENCE [LARGE SCALE GENOMIC DNA]</scope>
    <source>
        <strain evidence="8">AMD01</strain>
    </source>
</reference>
<feature type="transmembrane region" description="Helical" evidence="6">
    <location>
        <begin position="392"/>
        <end position="415"/>
    </location>
</feature>
<keyword evidence="9" id="KW-1185">Reference proteome</keyword>
<accession>A0A4Q0AJ19</accession>
<keyword evidence="3" id="KW-0328">Glycosyltransferase</keyword>
<comment type="subcellular location">
    <subcellularLocation>
        <location evidence="1">Cell membrane</location>
    </subcellularLocation>
</comment>
<evidence type="ECO:0000256" key="4">
    <source>
        <dbReference type="ARBA" id="ARBA00022679"/>
    </source>
</evidence>
<dbReference type="GO" id="GO:0005886">
    <property type="term" value="C:plasma membrane"/>
    <property type="evidence" value="ECO:0007669"/>
    <property type="project" value="UniProtKB-SubCell"/>
</dbReference>
<proteinExistence type="predicted"/>
<feature type="transmembrane region" description="Helical" evidence="6">
    <location>
        <begin position="6"/>
        <end position="26"/>
    </location>
</feature>
<feature type="transmembrane region" description="Helical" evidence="6">
    <location>
        <begin position="421"/>
        <end position="441"/>
    </location>
</feature>
<dbReference type="SUPFAM" id="SSF53448">
    <property type="entry name" value="Nucleotide-diphospho-sugar transferases"/>
    <property type="match status" value="1"/>
</dbReference>
<sequence length="506" mass="55034">MELAYQAWQIYNFVGLALTLAAAVFLRRRSVRIAGWLAEAAAAAYGVATVPALAVVGGLLAWLVLALQFWLVFLALRLQAGRLHPDFLRRSSVRSAVWLTLLAWLAAALWLSSGAALNRLAAEVALAFSLFAGAWFAWRIKGYYSEVGLMSLQRGTPGKPLPSVSLAIPVRNENPALGQCLESVLASDYSKMEVLVYDDCSQDGTSQIIRSYAARGVRFISGQKPAEGWIGKNQAMQELYAAASGQYVIFMGADTRIKPDSIGRALSYMETAGLDMISVVPLRQDGLRVSTVLQQLRYFWQMTLPGWLVAAPVSSAFWCVKADSLQTLGGFAAVRHKIVPESGFAAALAKNQKYRMLIGVAPSLDVTTEKKWSSQAETAIRLLYPLYRRRPLTVIAAAVALAALTSPYLTLLVLAGGGVSVGLAVSAIAATLLSLTYAAYLRLTAPRVWWTGIISFPLLLVQEIILSVASMLMYELGRVSWKGRNICFAVLRRPAPKKSSLSLRPE</sequence>
<evidence type="ECO:0000259" key="7">
    <source>
        <dbReference type="Pfam" id="PF00535"/>
    </source>
</evidence>
<name>A0A4Q0AJ19_9BACT</name>
<dbReference type="CDD" id="cd00761">
    <property type="entry name" value="Glyco_tranf_GTA_type"/>
    <property type="match status" value="1"/>
</dbReference>
<gene>
    <name evidence="8" type="ORF">EOT04_02145</name>
</gene>